<dbReference type="GO" id="GO:0010494">
    <property type="term" value="C:cytoplasmic stress granule"/>
    <property type="evidence" value="ECO:0007669"/>
    <property type="project" value="TreeGrafter"/>
</dbReference>
<evidence type="ECO:0000256" key="3">
    <source>
        <dbReference type="ARBA" id="ARBA00023242"/>
    </source>
</evidence>
<name>A0A7S1ZCL6_9STRA</name>
<reference evidence="7" key="1">
    <citation type="submission" date="2021-01" db="EMBL/GenBank/DDBJ databases">
        <authorList>
            <person name="Corre E."/>
            <person name="Pelletier E."/>
            <person name="Niang G."/>
            <person name="Scheremetjew M."/>
            <person name="Finn R."/>
            <person name="Kale V."/>
            <person name="Holt S."/>
            <person name="Cochrane G."/>
            <person name="Meng A."/>
            <person name="Brown T."/>
            <person name="Cohen L."/>
        </authorList>
    </citation>
    <scope>NUCLEOTIDE SEQUENCE</scope>
    <source>
        <strain evidence="7">Pop2</strain>
    </source>
</reference>
<proteinExistence type="predicted"/>
<evidence type="ECO:0000256" key="5">
    <source>
        <dbReference type="SAM" id="MobiDB-lite"/>
    </source>
</evidence>
<feature type="compositionally biased region" description="Gly residues" evidence="5">
    <location>
        <begin position="342"/>
        <end position="357"/>
    </location>
</feature>
<dbReference type="SMART" id="SM00715">
    <property type="entry name" value="LA"/>
    <property type="match status" value="1"/>
</dbReference>
<dbReference type="PANTHER" id="PTHR22792">
    <property type="entry name" value="LUPUS LA PROTEIN-RELATED"/>
    <property type="match status" value="1"/>
</dbReference>
<feature type="compositionally biased region" description="Pro residues" evidence="5">
    <location>
        <begin position="523"/>
        <end position="532"/>
    </location>
</feature>
<keyword evidence="2 4" id="KW-0694">RNA-binding</keyword>
<dbReference type="GO" id="GO:1990904">
    <property type="term" value="C:ribonucleoprotein complex"/>
    <property type="evidence" value="ECO:0007669"/>
    <property type="project" value="InterPro"/>
</dbReference>
<feature type="domain" description="HTH La-type RNA-binding" evidence="6">
    <location>
        <begin position="53"/>
        <end position="144"/>
    </location>
</feature>
<feature type="compositionally biased region" description="Polar residues" evidence="5">
    <location>
        <begin position="537"/>
        <end position="549"/>
    </location>
</feature>
<evidence type="ECO:0000256" key="4">
    <source>
        <dbReference type="PROSITE-ProRule" id="PRU00332"/>
    </source>
</evidence>
<comment type="subcellular location">
    <subcellularLocation>
        <location evidence="1">Nucleus</location>
    </subcellularLocation>
</comment>
<dbReference type="GO" id="GO:0005829">
    <property type="term" value="C:cytosol"/>
    <property type="evidence" value="ECO:0007669"/>
    <property type="project" value="TreeGrafter"/>
</dbReference>
<dbReference type="InterPro" id="IPR002344">
    <property type="entry name" value="Lupus_La"/>
</dbReference>
<feature type="compositionally biased region" description="Polar residues" evidence="5">
    <location>
        <begin position="487"/>
        <end position="496"/>
    </location>
</feature>
<dbReference type="InterPro" id="IPR006630">
    <property type="entry name" value="La_HTH"/>
</dbReference>
<accession>A0A7S1ZCL6</accession>
<dbReference type="PRINTS" id="PR00302">
    <property type="entry name" value="LUPUSLA"/>
</dbReference>
<dbReference type="InterPro" id="IPR036390">
    <property type="entry name" value="WH_DNA-bd_sf"/>
</dbReference>
<evidence type="ECO:0000256" key="2">
    <source>
        <dbReference type="ARBA" id="ARBA00022884"/>
    </source>
</evidence>
<feature type="compositionally biased region" description="Polar residues" evidence="5">
    <location>
        <begin position="1"/>
        <end position="11"/>
    </location>
</feature>
<organism evidence="7">
    <name type="scientific">Ditylum brightwellii</name>
    <dbReference type="NCBI Taxonomy" id="49249"/>
    <lineage>
        <taxon>Eukaryota</taxon>
        <taxon>Sar</taxon>
        <taxon>Stramenopiles</taxon>
        <taxon>Ochrophyta</taxon>
        <taxon>Bacillariophyta</taxon>
        <taxon>Mediophyceae</taxon>
        <taxon>Lithodesmiophycidae</taxon>
        <taxon>Lithodesmiales</taxon>
        <taxon>Lithodesmiaceae</taxon>
        <taxon>Ditylum</taxon>
    </lineage>
</organism>
<dbReference type="PROSITE" id="PS50961">
    <property type="entry name" value="HTH_LA"/>
    <property type="match status" value="1"/>
</dbReference>
<gene>
    <name evidence="7" type="ORF">DBRI1063_LOCUS13598</name>
</gene>
<dbReference type="EMBL" id="HBGN01021316">
    <property type="protein sequence ID" value="CAD9335050.1"/>
    <property type="molecule type" value="Transcribed_RNA"/>
</dbReference>
<evidence type="ECO:0000313" key="7">
    <source>
        <dbReference type="EMBL" id="CAD9335050.1"/>
    </source>
</evidence>
<dbReference type="Gene3D" id="1.10.10.10">
    <property type="entry name" value="Winged helix-like DNA-binding domain superfamily/Winged helix DNA-binding domain"/>
    <property type="match status" value="1"/>
</dbReference>
<dbReference type="GO" id="GO:0003723">
    <property type="term" value="F:RNA binding"/>
    <property type="evidence" value="ECO:0007669"/>
    <property type="project" value="UniProtKB-UniRule"/>
</dbReference>
<feature type="region of interest" description="Disordered" evidence="5">
    <location>
        <begin position="296"/>
        <end position="447"/>
    </location>
</feature>
<dbReference type="GO" id="GO:0045727">
    <property type="term" value="P:positive regulation of translation"/>
    <property type="evidence" value="ECO:0007669"/>
    <property type="project" value="TreeGrafter"/>
</dbReference>
<protein>
    <recommendedName>
        <fullName evidence="6">HTH La-type RNA-binding domain-containing protein</fullName>
    </recommendedName>
</protein>
<feature type="region of interest" description="Disordered" evidence="5">
    <location>
        <begin position="460"/>
        <end position="497"/>
    </location>
</feature>
<dbReference type="GO" id="GO:0005634">
    <property type="term" value="C:nucleus"/>
    <property type="evidence" value="ECO:0007669"/>
    <property type="project" value="UniProtKB-SubCell"/>
</dbReference>
<dbReference type="Pfam" id="PF05383">
    <property type="entry name" value="La"/>
    <property type="match status" value="1"/>
</dbReference>
<dbReference type="SUPFAM" id="SSF46785">
    <property type="entry name" value="Winged helix' DNA-binding domain"/>
    <property type="match status" value="1"/>
</dbReference>
<feature type="region of interest" description="Disordered" evidence="5">
    <location>
        <begin position="1"/>
        <end position="52"/>
    </location>
</feature>
<feature type="region of interest" description="Disordered" evidence="5">
    <location>
        <begin position="520"/>
        <end position="604"/>
    </location>
</feature>
<evidence type="ECO:0000259" key="6">
    <source>
        <dbReference type="PROSITE" id="PS50961"/>
    </source>
</evidence>
<dbReference type="PANTHER" id="PTHR22792:SF132">
    <property type="entry name" value="LA-RELATED PROTEIN 1"/>
    <property type="match status" value="1"/>
</dbReference>
<dbReference type="InterPro" id="IPR036388">
    <property type="entry name" value="WH-like_DNA-bd_sf"/>
</dbReference>
<feature type="compositionally biased region" description="Low complexity" evidence="5">
    <location>
        <begin position="311"/>
        <end position="330"/>
    </location>
</feature>
<evidence type="ECO:0000256" key="1">
    <source>
        <dbReference type="ARBA" id="ARBA00004123"/>
    </source>
</evidence>
<dbReference type="GO" id="GO:0006396">
    <property type="term" value="P:RNA processing"/>
    <property type="evidence" value="ECO:0007669"/>
    <property type="project" value="InterPro"/>
</dbReference>
<dbReference type="AlphaFoldDB" id="A0A7S1ZCL6"/>
<feature type="compositionally biased region" description="Gly residues" evidence="5">
    <location>
        <begin position="379"/>
        <end position="415"/>
    </location>
</feature>
<sequence>MAESTSLNATSAPIDDKTSSRASNEMSVPISPGSKKGKRRSPGGGNMINDGENDSTTRLLRLLATQLEYYFSDHNLSRDTYLRTIMSLNSGYVPSTVLATFAKVNLLLNRYDTNHQALDRYGDVPGLVGEAARRSTLLDVAIINSEGKVVDNEKNGGSETVSGGVRLVAVGIKQGVKIPVAAAVEGGSMSSIPGSSPPKITYSGVPSTSEGSLSYVSESTQQNVERSTIILRDMPEGTVEDDVRSIFSSLEKAPELHSIHVDVGNCWFVALEPTPKDELVNILMALRNKKCKGEPIKPRLKTESSVKSYYTSTAPGTAPVPAPVSQSPVVTRPPYNKSNTGGQRGPPGGGRRYGGGTPQSYQSDKAPVADRAGEQRPSGGRGHVGGPGERGAGRGPHGGKSRGSGKGGAVAGSGGEAASQSPHKPKKVVESVPPPSLNCGSAFPTLGGDKAAAAIAGATKDTVNASPAEKKDEEGASGNTEVADDGASSQTSNSSGDKVVAVVEAKKPAAVAGYAAALLKAAPPRPITPPTPIKVATQRNGGSVQSKKGNSSKDQKGGKAVSRKLPAAPPVDDTSSAGERSAGDRSASSKTDSEKSATVAVVAPTWGGGKTFADILKKKEAEKTSAQS</sequence>
<keyword evidence="3" id="KW-0539">Nucleus</keyword>
<dbReference type="InterPro" id="IPR045180">
    <property type="entry name" value="La_dom_prot"/>
</dbReference>